<dbReference type="EMBL" id="CAJPDR010000011">
    <property type="protein sequence ID" value="CAF9905464.1"/>
    <property type="molecule type" value="Genomic_DNA"/>
</dbReference>
<evidence type="ECO:0000313" key="2">
    <source>
        <dbReference type="Proteomes" id="UP000664203"/>
    </source>
</evidence>
<protein>
    <submittedName>
        <fullName evidence="1">Uncharacterized protein</fullName>
    </submittedName>
</protein>
<reference evidence="1" key="1">
    <citation type="submission" date="2021-03" db="EMBL/GenBank/DDBJ databases">
        <authorList>
            <person name="Tagirdzhanova G."/>
        </authorList>
    </citation>
    <scope>NUCLEOTIDE SEQUENCE</scope>
</reference>
<dbReference type="Proteomes" id="UP000664203">
    <property type="component" value="Unassembled WGS sequence"/>
</dbReference>
<accession>A0A8H3EF96</accession>
<proteinExistence type="predicted"/>
<keyword evidence="2" id="KW-1185">Reference proteome</keyword>
<evidence type="ECO:0000313" key="1">
    <source>
        <dbReference type="EMBL" id="CAF9905464.1"/>
    </source>
</evidence>
<organism evidence="1 2">
    <name type="scientific">Alectoria fallacina</name>
    <dbReference type="NCBI Taxonomy" id="1903189"/>
    <lineage>
        <taxon>Eukaryota</taxon>
        <taxon>Fungi</taxon>
        <taxon>Dikarya</taxon>
        <taxon>Ascomycota</taxon>
        <taxon>Pezizomycotina</taxon>
        <taxon>Lecanoromycetes</taxon>
        <taxon>OSLEUM clade</taxon>
        <taxon>Lecanoromycetidae</taxon>
        <taxon>Lecanorales</taxon>
        <taxon>Lecanorineae</taxon>
        <taxon>Parmeliaceae</taxon>
        <taxon>Alectoria</taxon>
    </lineage>
</organism>
<dbReference type="OrthoDB" id="10360835at2759"/>
<sequence length="97" mass="11116">MEPYTKAILEQMVTVKKQMADMVGEMGCLSVHEEEDDFLCLTLVMEEKRLEAEIVTEALRWYDFEKEKDDEAKVDVEMGQEGGWVIARKAEVEDAGP</sequence>
<gene>
    <name evidence="1" type="ORF">ALECFALPRED_000628</name>
</gene>
<name>A0A8H3EF96_9LECA</name>
<dbReference type="AlphaFoldDB" id="A0A8H3EF96"/>
<comment type="caution">
    <text evidence="1">The sequence shown here is derived from an EMBL/GenBank/DDBJ whole genome shotgun (WGS) entry which is preliminary data.</text>
</comment>